<proteinExistence type="predicted"/>
<dbReference type="InterPro" id="IPR028098">
    <property type="entry name" value="Glyco_trans_4-like_N"/>
</dbReference>
<accession>A0ABT6CA73</accession>
<reference evidence="6 7" key="1">
    <citation type="submission" date="2023-03" db="EMBL/GenBank/DDBJ databases">
        <title>YIM 133296 draft genome.</title>
        <authorList>
            <person name="Xiong L."/>
        </authorList>
    </citation>
    <scope>NUCLEOTIDE SEQUENCE [LARGE SCALE GENOMIC DNA]</scope>
    <source>
        <strain evidence="6 7">YIM 133296</strain>
    </source>
</reference>
<dbReference type="RefSeq" id="WP_277191807.1">
    <property type="nucleotide sequence ID" value="NZ_JAROAV010000024.1"/>
</dbReference>
<evidence type="ECO:0000259" key="5">
    <source>
        <dbReference type="Pfam" id="PF13579"/>
    </source>
</evidence>
<keyword evidence="7" id="KW-1185">Reference proteome</keyword>
<comment type="caution">
    <text evidence="6">The sequence shown here is derived from an EMBL/GenBank/DDBJ whole genome shotgun (WGS) entry which is preliminary data.</text>
</comment>
<gene>
    <name evidence="6" type="ORF">P4R38_08060</name>
</gene>
<dbReference type="PANTHER" id="PTHR45947">
    <property type="entry name" value="SULFOQUINOVOSYL TRANSFERASE SQD2"/>
    <property type="match status" value="1"/>
</dbReference>
<dbReference type="PANTHER" id="PTHR45947:SF3">
    <property type="entry name" value="SULFOQUINOVOSYL TRANSFERASE SQD2"/>
    <property type="match status" value="1"/>
</dbReference>
<keyword evidence="2" id="KW-0328">Glycosyltransferase</keyword>
<evidence type="ECO:0000256" key="1">
    <source>
        <dbReference type="ARBA" id="ARBA00021292"/>
    </source>
</evidence>
<organism evidence="6 7">
    <name type="scientific">Luteipulveratus flavus</name>
    <dbReference type="NCBI Taxonomy" id="3031728"/>
    <lineage>
        <taxon>Bacteria</taxon>
        <taxon>Bacillati</taxon>
        <taxon>Actinomycetota</taxon>
        <taxon>Actinomycetes</taxon>
        <taxon>Micrococcales</taxon>
        <taxon>Dermacoccaceae</taxon>
        <taxon>Luteipulveratus</taxon>
    </lineage>
</organism>
<sequence length="354" mass="38042">MRVVMLLGPARGGIGVHVDRMSRLLEARGVDVQIVTDRATARHFDWPDAVAAWPREAEEPLSRAPRSLSKLVSMCRHSDVVHAHGWQAGLVASAAIRAMGRHDRPRLIVSLHNELPSSMRGRLPHVAIARMLKIADLVTGASQDLVDLAVELGAKAAELAPVPSPHLGDLLAAPERDRRVLQQPPLVLTVARIARQKNLQALVEAATRLTVPLRWVVVGDGDSDLLRELRLAAMGTPVEFIGVSDDVPGWLSRADVFVLTSSWEARALVLQEAMAAGVPVVSTAVGGVPQLVQDAGVLVPARQPARIATAVEDVLGDSGAREQMSRRGRELAASWPGETATVDAWLAWYAADDV</sequence>
<dbReference type="InterPro" id="IPR050194">
    <property type="entry name" value="Glycosyltransferase_grp1"/>
</dbReference>
<evidence type="ECO:0000313" key="6">
    <source>
        <dbReference type="EMBL" id="MDF8264191.1"/>
    </source>
</evidence>
<protein>
    <recommendedName>
        <fullName evidence="1">D-inositol 3-phosphate glycosyltransferase</fullName>
    </recommendedName>
</protein>
<dbReference type="CDD" id="cd03801">
    <property type="entry name" value="GT4_PimA-like"/>
    <property type="match status" value="1"/>
</dbReference>
<dbReference type="InterPro" id="IPR001296">
    <property type="entry name" value="Glyco_trans_1"/>
</dbReference>
<name>A0ABT6CA73_9MICO</name>
<dbReference type="SUPFAM" id="SSF53756">
    <property type="entry name" value="UDP-Glycosyltransferase/glycogen phosphorylase"/>
    <property type="match status" value="1"/>
</dbReference>
<keyword evidence="3" id="KW-0808">Transferase</keyword>
<feature type="domain" description="Glycosyl transferase family 1" evidence="4">
    <location>
        <begin position="182"/>
        <end position="330"/>
    </location>
</feature>
<dbReference type="Pfam" id="PF13579">
    <property type="entry name" value="Glyco_trans_4_4"/>
    <property type="match status" value="1"/>
</dbReference>
<evidence type="ECO:0000256" key="2">
    <source>
        <dbReference type="ARBA" id="ARBA00022676"/>
    </source>
</evidence>
<dbReference type="Proteomes" id="UP001528912">
    <property type="component" value="Unassembled WGS sequence"/>
</dbReference>
<dbReference type="Gene3D" id="3.40.50.2000">
    <property type="entry name" value="Glycogen Phosphorylase B"/>
    <property type="match status" value="2"/>
</dbReference>
<feature type="domain" description="Glycosyltransferase subfamily 4-like N-terminal" evidence="5">
    <location>
        <begin position="12"/>
        <end position="163"/>
    </location>
</feature>
<evidence type="ECO:0000256" key="3">
    <source>
        <dbReference type="ARBA" id="ARBA00022679"/>
    </source>
</evidence>
<evidence type="ECO:0000313" key="7">
    <source>
        <dbReference type="Proteomes" id="UP001528912"/>
    </source>
</evidence>
<evidence type="ECO:0000259" key="4">
    <source>
        <dbReference type="Pfam" id="PF00534"/>
    </source>
</evidence>
<dbReference type="Pfam" id="PF00534">
    <property type="entry name" value="Glycos_transf_1"/>
    <property type="match status" value="1"/>
</dbReference>
<dbReference type="EMBL" id="JAROAV010000024">
    <property type="protein sequence ID" value="MDF8264191.1"/>
    <property type="molecule type" value="Genomic_DNA"/>
</dbReference>